<feature type="transmembrane region" description="Helical" evidence="1">
    <location>
        <begin position="255"/>
        <end position="281"/>
    </location>
</feature>
<dbReference type="Pfam" id="PF10067">
    <property type="entry name" value="DUF2306"/>
    <property type="match status" value="1"/>
</dbReference>
<feature type="transmembrane region" description="Helical" evidence="1">
    <location>
        <begin position="219"/>
        <end position="243"/>
    </location>
</feature>
<evidence type="ECO:0000256" key="1">
    <source>
        <dbReference type="SAM" id="Phobius"/>
    </source>
</evidence>
<feature type="transmembrane region" description="Helical" evidence="1">
    <location>
        <begin position="87"/>
        <end position="109"/>
    </location>
</feature>
<dbReference type="Proteomes" id="UP001139353">
    <property type="component" value="Unassembled WGS sequence"/>
</dbReference>
<dbReference type="InterPro" id="IPR018750">
    <property type="entry name" value="DUF2306_membrane"/>
</dbReference>
<sequence length="284" mass="30745">MSPPATDALASHVYPPPRRAITARSFERPLERAAAAWCAVAVAGQLMFAAYVLRVYGRALVAGRPELWNRTMPHAWVPGDPVGNAAAAGHLLLAVVVMLLGALQLVPALRRHAPAVHRWSGRVFVVAAMTMAVSGIYLMIVLPPIGDRGSQWPIVVNAALILAFAGLAWRDALARRLERHRRWALRLYLVVSGVWFFRIGLMAWIIANRGPAGFDPKTFAGPAITTLAIAQWALPLLVLEPYLRVRAHGSPRARLAMAGVLALGTLLTAFGIACATAAMWLPRM</sequence>
<feature type="transmembrane region" description="Helical" evidence="1">
    <location>
        <begin position="121"/>
        <end position="142"/>
    </location>
</feature>
<feature type="transmembrane region" description="Helical" evidence="1">
    <location>
        <begin position="154"/>
        <end position="173"/>
    </location>
</feature>
<keyword evidence="1" id="KW-0472">Membrane</keyword>
<dbReference type="AlphaFoldDB" id="A0A9X1YIW1"/>
<dbReference type="RefSeq" id="WP_275682782.1">
    <property type="nucleotide sequence ID" value="NZ_JAJLJH010000003.1"/>
</dbReference>
<proteinExistence type="predicted"/>
<comment type="caution">
    <text evidence="2">The sequence shown here is derived from an EMBL/GenBank/DDBJ whole genome shotgun (WGS) entry which is preliminary data.</text>
</comment>
<name>A0A9X1YIW1_9BURK</name>
<keyword evidence="1" id="KW-1133">Transmembrane helix</keyword>
<keyword evidence="1" id="KW-0812">Transmembrane</keyword>
<reference evidence="2" key="1">
    <citation type="submission" date="2021-11" db="EMBL/GenBank/DDBJ databases">
        <title>BS-T2-15 a new species belonging to the Comamonadaceae family isolated from the soil of a French oak forest.</title>
        <authorList>
            <person name="Mieszkin S."/>
            <person name="Alain K."/>
        </authorList>
    </citation>
    <scope>NUCLEOTIDE SEQUENCE</scope>
    <source>
        <strain evidence="2">BS-T2-15</strain>
    </source>
</reference>
<dbReference type="EMBL" id="JAJLJH010000003">
    <property type="protein sequence ID" value="MCK9686741.1"/>
    <property type="molecule type" value="Genomic_DNA"/>
</dbReference>
<gene>
    <name evidence="2" type="ORF">LPC04_13595</name>
</gene>
<feature type="transmembrane region" description="Helical" evidence="1">
    <location>
        <begin position="34"/>
        <end position="53"/>
    </location>
</feature>
<organism evidence="2 3">
    <name type="scientific">Scleromatobacter humisilvae</name>
    <dbReference type="NCBI Taxonomy" id="2897159"/>
    <lineage>
        <taxon>Bacteria</taxon>
        <taxon>Pseudomonadati</taxon>
        <taxon>Pseudomonadota</taxon>
        <taxon>Betaproteobacteria</taxon>
        <taxon>Burkholderiales</taxon>
        <taxon>Sphaerotilaceae</taxon>
        <taxon>Scleromatobacter</taxon>
    </lineage>
</organism>
<accession>A0A9X1YIW1</accession>
<feature type="transmembrane region" description="Helical" evidence="1">
    <location>
        <begin position="185"/>
        <end position="207"/>
    </location>
</feature>
<keyword evidence="3" id="KW-1185">Reference proteome</keyword>
<evidence type="ECO:0000313" key="3">
    <source>
        <dbReference type="Proteomes" id="UP001139353"/>
    </source>
</evidence>
<protein>
    <submittedName>
        <fullName evidence="2">DUF2306 domain-containing protein</fullName>
    </submittedName>
</protein>
<evidence type="ECO:0000313" key="2">
    <source>
        <dbReference type="EMBL" id="MCK9686741.1"/>
    </source>
</evidence>